<dbReference type="EMBL" id="CM023484">
    <property type="protein sequence ID" value="KAH6932823.1"/>
    <property type="molecule type" value="Genomic_DNA"/>
</dbReference>
<name>A0ACB7SGF9_HYAAI</name>
<organism evidence="1 2">
    <name type="scientific">Hyalomma asiaticum</name>
    <name type="common">Tick</name>
    <dbReference type="NCBI Taxonomy" id="266040"/>
    <lineage>
        <taxon>Eukaryota</taxon>
        <taxon>Metazoa</taxon>
        <taxon>Ecdysozoa</taxon>
        <taxon>Arthropoda</taxon>
        <taxon>Chelicerata</taxon>
        <taxon>Arachnida</taxon>
        <taxon>Acari</taxon>
        <taxon>Parasitiformes</taxon>
        <taxon>Ixodida</taxon>
        <taxon>Ixodoidea</taxon>
        <taxon>Ixodidae</taxon>
        <taxon>Hyalomminae</taxon>
        <taxon>Hyalomma</taxon>
    </lineage>
</organism>
<sequence>MARVSFPTTKTRFDEGDSLKDFGGATVPADVQNQLEKGPKFCYEPNSSRPQLLAMVRHLGGLVAEEDKARAIGDGVECLLRTASAQRAKPPHKKIVAT</sequence>
<keyword evidence="2" id="KW-1185">Reference proteome</keyword>
<gene>
    <name evidence="1" type="ORF">HPB50_009939</name>
</gene>
<accession>A0ACB7SGF9</accession>
<dbReference type="Proteomes" id="UP000821845">
    <property type="component" value="Chromosome 4"/>
</dbReference>
<protein>
    <submittedName>
        <fullName evidence="1">Uncharacterized protein</fullName>
    </submittedName>
</protein>
<evidence type="ECO:0000313" key="1">
    <source>
        <dbReference type="EMBL" id="KAH6932823.1"/>
    </source>
</evidence>
<proteinExistence type="predicted"/>
<reference evidence="1" key="1">
    <citation type="submission" date="2020-05" db="EMBL/GenBank/DDBJ databases">
        <title>Large-scale comparative analyses of tick genomes elucidate their genetic diversity and vector capacities.</title>
        <authorList>
            <person name="Jia N."/>
            <person name="Wang J."/>
            <person name="Shi W."/>
            <person name="Du L."/>
            <person name="Sun Y."/>
            <person name="Zhan W."/>
            <person name="Jiang J."/>
            <person name="Wang Q."/>
            <person name="Zhang B."/>
            <person name="Ji P."/>
            <person name="Sakyi L.B."/>
            <person name="Cui X."/>
            <person name="Yuan T."/>
            <person name="Jiang B."/>
            <person name="Yang W."/>
            <person name="Lam T.T.-Y."/>
            <person name="Chang Q."/>
            <person name="Ding S."/>
            <person name="Wang X."/>
            <person name="Zhu J."/>
            <person name="Ruan X."/>
            <person name="Zhao L."/>
            <person name="Wei J."/>
            <person name="Que T."/>
            <person name="Du C."/>
            <person name="Cheng J."/>
            <person name="Dai P."/>
            <person name="Han X."/>
            <person name="Huang E."/>
            <person name="Gao Y."/>
            <person name="Liu J."/>
            <person name="Shao H."/>
            <person name="Ye R."/>
            <person name="Li L."/>
            <person name="Wei W."/>
            <person name="Wang X."/>
            <person name="Wang C."/>
            <person name="Yang T."/>
            <person name="Huo Q."/>
            <person name="Li W."/>
            <person name="Guo W."/>
            <person name="Chen H."/>
            <person name="Zhou L."/>
            <person name="Ni X."/>
            <person name="Tian J."/>
            <person name="Zhou Y."/>
            <person name="Sheng Y."/>
            <person name="Liu T."/>
            <person name="Pan Y."/>
            <person name="Xia L."/>
            <person name="Li J."/>
            <person name="Zhao F."/>
            <person name="Cao W."/>
        </authorList>
    </citation>
    <scope>NUCLEOTIDE SEQUENCE</scope>
    <source>
        <strain evidence="1">Hyas-2018</strain>
    </source>
</reference>
<evidence type="ECO:0000313" key="2">
    <source>
        <dbReference type="Proteomes" id="UP000821845"/>
    </source>
</evidence>
<comment type="caution">
    <text evidence="1">The sequence shown here is derived from an EMBL/GenBank/DDBJ whole genome shotgun (WGS) entry which is preliminary data.</text>
</comment>